<evidence type="ECO:0000313" key="1">
    <source>
        <dbReference type="EMBL" id="KAI4345944.1"/>
    </source>
</evidence>
<comment type="caution">
    <text evidence="1">The sequence shown here is derived from an EMBL/GenBank/DDBJ whole genome shotgun (WGS) entry which is preliminary data.</text>
</comment>
<reference evidence="1 2" key="1">
    <citation type="journal article" date="2022" name="DNA Res.">
        <title>Chromosomal-level genome assembly of the orchid tree Bauhinia variegata (Leguminosae; Cercidoideae) supports the allotetraploid origin hypothesis of Bauhinia.</title>
        <authorList>
            <person name="Zhong Y."/>
            <person name="Chen Y."/>
            <person name="Zheng D."/>
            <person name="Pang J."/>
            <person name="Liu Y."/>
            <person name="Luo S."/>
            <person name="Meng S."/>
            <person name="Qian L."/>
            <person name="Wei D."/>
            <person name="Dai S."/>
            <person name="Zhou R."/>
        </authorList>
    </citation>
    <scope>NUCLEOTIDE SEQUENCE [LARGE SCALE GENOMIC DNA]</scope>
    <source>
        <strain evidence="1">BV-YZ2020</strain>
    </source>
</reference>
<evidence type="ECO:0000313" key="2">
    <source>
        <dbReference type="Proteomes" id="UP000828941"/>
    </source>
</evidence>
<sequence>MGKIPHSMGNLSSLRIFYADINNLEGNIPDEIRNQLNGSLPDDMFLTLPNLNTLAIGGNHMTVTTLTCCSSINYKGQEFKALVFDYMMNGSLEKWLHPGTESANQPTTLSLVQRVNIIADISGALHYLHYECEQPIIHCDLKPENVLDHDMVVHVGNFGLARLLSTINGTSQKQTSSTLFKGTVGYAPPEYDMGSDVSTRGDVYSFEILVLEMLTGRRPTEEIFIDGEILHSYVKTAYPDNRFSADCGSIYFP</sequence>
<dbReference type="Proteomes" id="UP000828941">
    <property type="component" value="Chromosome 5"/>
</dbReference>
<name>A0ACB9PAU7_BAUVA</name>
<gene>
    <name evidence="1" type="ORF">L6164_013029</name>
</gene>
<dbReference type="EMBL" id="CM039430">
    <property type="protein sequence ID" value="KAI4345944.1"/>
    <property type="molecule type" value="Genomic_DNA"/>
</dbReference>
<accession>A0ACB9PAU7</accession>
<keyword evidence="2" id="KW-1185">Reference proteome</keyword>
<organism evidence="1 2">
    <name type="scientific">Bauhinia variegata</name>
    <name type="common">Purple orchid tree</name>
    <name type="synonym">Phanera variegata</name>
    <dbReference type="NCBI Taxonomy" id="167791"/>
    <lineage>
        <taxon>Eukaryota</taxon>
        <taxon>Viridiplantae</taxon>
        <taxon>Streptophyta</taxon>
        <taxon>Embryophyta</taxon>
        <taxon>Tracheophyta</taxon>
        <taxon>Spermatophyta</taxon>
        <taxon>Magnoliopsida</taxon>
        <taxon>eudicotyledons</taxon>
        <taxon>Gunneridae</taxon>
        <taxon>Pentapetalae</taxon>
        <taxon>rosids</taxon>
        <taxon>fabids</taxon>
        <taxon>Fabales</taxon>
        <taxon>Fabaceae</taxon>
        <taxon>Cercidoideae</taxon>
        <taxon>Cercideae</taxon>
        <taxon>Bauhiniinae</taxon>
        <taxon>Bauhinia</taxon>
    </lineage>
</organism>
<proteinExistence type="predicted"/>
<protein>
    <submittedName>
        <fullName evidence="1">Uncharacterized protein</fullName>
    </submittedName>
</protein>